<dbReference type="InterPro" id="IPR012337">
    <property type="entry name" value="RNaseH-like_sf"/>
</dbReference>
<dbReference type="Gene3D" id="1.20.1060.10">
    <property type="entry name" value="Taq DNA Polymerase, Chain T, domain 4"/>
    <property type="match status" value="1"/>
</dbReference>
<dbReference type="PANTHER" id="PTHR10133:SF27">
    <property type="entry name" value="DNA POLYMERASE NU"/>
    <property type="match status" value="1"/>
</dbReference>
<dbReference type="InterPro" id="IPR002562">
    <property type="entry name" value="3'-5'_exonuclease_dom"/>
</dbReference>
<dbReference type="PRINTS" id="PR00868">
    <property type="entry name" value="DNAPOLI"/>
</dbReference>
<evidence type="ECO:0000256" key="2">
    <source>
        <dbReference type="ARBA" id="ARBA00023109"/>
    </source>
</evidence>
<dbReference type="InterPro" id="IPR043502">
    <property type="entry name" value="DNA/RNA_pol_sf"/>
</dbReference>
<sequence>MSLWGDEFEVPSEKKEVKKVAKKVSSPKDPKVETRKAMKSKTVSTFDKLQLIYEEVNRVLGGYTSNTKVITSKDELSQYIDEAIRNGIIAIDTETNNSLEPLTCLLMGACIYTPGQLSAYIPVHHTQPDTDILIENQLTESDIKEQFERLSNTKILMHNGKFDYEVIKCTCNCVLNIYWDTEIAARILDENELAGLKKQYILHIDSTQEKYDIEHLFQGIPYAYVKPEIFALYAATDAYITYRLYEWQKDQFNKPGNEKLFDLFMNVEMPIVPVCAEMELYGIEIDKEYAKRLSNKYHKKVDEVNAKIDAELSKYSDKISAWRLTKEANYKERNSKPNKTGEFTYKKSKNEQLENPPQLNSPTQLAILLYDILGTPAQDKKSPRGTGEEILQKINLPICDLVLEKRGLEKLIGTYIDKIPECVNSKDNRLHAHFNQLGAGTGRFSSSNPNLQNIPSHVKEIRLMFRASDGDVFVGADFSQQEPRLLSAYSNDDTMIDAYKQNKDLYATIAAGVYKNDYWDNMEHRQDGTPNPEGKKRRSNCKSLLLGIMYGRGAPSIAEQIHSTVEEAQQIINDFYKQFPKVKEWTEKTEKDAKVTGYVEDLWGRRRRLPDILLPKYTVKSTKASTEFNPILYTLGKVNNSSAALVESYKKKLSKVKSRNDYQKIQQEAERDGIYIVDNGAFISQAERQCVNARIQGGAASMTKVCMRKVFDDEELNRLGAKLVLQIHDEVIVECPKQNAEAVMSRLTYVMKTSVADKVQVPFKCDGYIVNCWYEDDFGDILKQELQKLIESGTSKEESFSKLLKEHSELTSEQLTQLLS</sequence>
<evidence type="ECO:0000259" key="3">
    <source>
        <dbReference type="SMART" id="SM00474"/>
    </source>
</evidence>
<name>A0A8S5LN73_9CAUD</name>
<dbReference type="GO" id="GO:0003887">
    <property type="term" value="F:DNA-directed DNA polymerase activity"/>
    <property type="evidence" value="ECO:0007669"/>
    <property type="project" value="InterPro"/>
</dbReference>
<evidence type="ECO:0000313" key="5">
    <source>
        <dbReference type="EMBL" id="DAD71441.1"/>
    </source>
</evidence>
<organism evidence="5">
    <name type="scientific">Siphoviridae sp. ctsf32</name>
    <dbReference type="NCBI Taxonomy" id="2827594"/>
    <lineage>
        <taxon>Viruses</taxon>
        <taxon>Duplodnaviria</taxon>
        <taxon>Heunggongvirae</taxon>
        <taxon>Uroviricota</taxon>
        <taxon>Caudoviricetes</taxon>
    </lineage>
</organism>
<dbReference type="Gene3D" id="3.30.420.10">
    <property type="entry name" value="Ribonuclease H-like superfamily/Ribonuclease H"/>
    <property type="match status" value="1"/>
</dbReference>
<evidence type="ECO:0000259" key="4">
    <source>
        <dbReference type="SMART" id="SM00482"/>
    </source>
</evidence>
<dbReference type="Gene3D" id="1.10.150.20">
    <property type="entry name" value="5' to 3' exonuclease, C-terminal subdomain"/>
    <property type="match status" value="1"/>
</dbReference>
<dbReference type="PANTHER" id="PTHR10133">
    <property type="entry name" value="DNA POLYMERASE I"/>
    <property type="match status" value="1"/>
</dbReference>
<dbReference type="EMBL" id="BK015882">
    <property type="protein sequence ID" value="DAD71441.1"/>
    <property type="molecule type" value="Genomic_DNA"/>
</dbReference>
<dbReference type="InterPro" id="IPR001098">
    <property type="entry name" value="DNA-dir_DNA_pol_A_palm_dom"/>
</dbReference>
<protein>
    <submittedName>
        <fullName evidence="5">DNA polymerase</fullName>
    </submittedName>
</protein>
<feature type="domain" description="DNA-directed DNA polymerase family A palm" evidence="4">
    <location>
        <begin position="459"/>
        <end position="739"/>
    </location>
</feature>
<dbReference type="SUPFAM" id="SSF53098">
    <property type="entry name" value="Ribonuclease H-like"/>
    <property type="match status" value="1"/>
</dbReference>
<dbReference type="SMART" id="SM00474">
    <property type="entry name" value="35EXOc"/>
    <property type="match status" value="1"/>
</dbReference>
<reference evidence="5" key="1">
    <citation type="journal article" date="2021" name="Proc. Natl. Acad. Sci. U.S.A.">
        <title>A Catalog of Tens of Thousands of Viruses from Human Metagenomes Reveals Hidden Associations with Chronic Diseases.</title>
        <authorList>
            <person name="Tisza M.J."/>
            <person name="Buck C.B."/>
        </authorList>
    </citation>
    <scope>NUCLEOTIDE SEQUENCE</scope>
    <source>
        <strain evidence="5">Ctsf32</strain>
    </source>
</reference>
<accession>A0A8S5LN73</accession>
<proteinExistence type="predicted"/>
<feature type="domain" description="3'-5' exonuclease" evidence="3">
    <location>
        <begin position="67"/>
        <end position="253"/>
    </location>
</feature>
<keyword evidence="2" id="KW-1194">Viral DNA replication</keyword>
<dbReference type="GO" id="GO:0039693">
    <property type="term" value="P:viral DNA genome replication"/>
    <property type="evidence" value="ECO:0007669"/>
    <property type="project" value="UniProtKB-KW"/>
</dbReference>
<dbReference type="GO" id="GO:0008408">
    <property type="term" value="F:3'-5' exonuclease activity"/>
    <property type="evidence" value="ECO:0007669"/>
    <property type="project" value="InterPro"/>
</dbReference>
<dbReference type="SMART" id="SM00482">
    <property type="entry name" value="POLAc"/>
    <property type="match status" value="1"/>
</dbReference>
<dbReference type="GO" id="GO:0006261">
    <property type="term" value="P:DNA-templated DNA replication"/>
    <property type="evidence" value="ECO:0007669"/>
    <property type="project" value="InterPro"/>
</dbReference>
<dbReference type="Pfam" id="PF01612">
    <property type="entry name" value="DNA_pol_A_exo1"/>
    <property type="match status" value="1"/>
</dbReference>
<dbReference type="InterPro" id="IPR002298">
    <property type="entry name" value="DNA_polymerase_A"/>
</dbReference>
<dbReference type="GO" id="GO:0003677">
    <property type="term" value="F:DNA binding"/>
    <property type="evidence" value="ECO:0007669"/>
    <property type="project" value="InterPro"/>
</dbReference>
<dbReference type="GO" id="GO:0006302">
    <property type="term" value="P:double-strand break repair"/>
    <property type="evidence" value="ECO:0007669"/>
    <property type="project" value="TreeGrafter"/>
</dbReference>
<dbReference type="InterPro" id="IPR036397">
    <property type="entry name" value="RNaseH_sf"/>
</dbReference>
<dbReference type="Gene3D" id="3.30.70.370">
    <property type="match status" value="1"/>
</dbReference>
<dbReference type="Pfam" id="PF00476">
    <property type="entry name" value="DNA_pol_A"/>
    <property type="match status" value="2"/>
</dbReference>
<dbReference type="SUPFAM" id="SSF56672">
    <property type="entry name" value="DNA/RNA polymerases"/>
    <property type="match status" value="1"/>
</dbReference>
<keyword evidence="1" id="KW-0235">DNA replication</keyword>
<evidence type="ECO:0000256" key="1">
    <source>
        <dbReference type="ARBA" id="ARBA00022705"/>
    </source>
</evidence>